<evidence type="ECO:0000256" key="5">
    <source>
        <dbReference type="ARBA" id="ARBA00023242"/>
    </source>
</evidence>
<evidence type="ECO:0000313" key="10">
    <source>
        <dbReference type="RefSeq" id="XP_022334010.1"/>
    </source>
</evidence>
<evidence type="ECO:0000256" key="6">
    <source>
        <dbReference type="SAM" id="MobiDB-lite"/>
    </source>
</evidence>
<evidence type="ECO:0000256" key="3">
    <source>
        <dbReference type="ARBA" id="ARBA00006130"/>
    </source>
</evidence>
<evidence type="ECO:0000313" key="9">
    <source>
        <dbReference type="Proteomes" id="UP000694844"/>
    </source>
</evidence>
<accession>A0A8B8E197</accession>
<dbReference type="Proteomes" id="UP000694844">
    <property type="component" value="Chromosome 4"/>
</dbReference>
<evidence type="ECO:0000256" key="2">
    <source>
        <dbReference type="ARBA" id="ARBA00004496"/>
    </source>
</evidence>
<keyword evidence="5" id="KW-0539">Nucleus</keyword>
<dbReference type="AlphaFoldDB" id="A0A8B8E197"/>
<protein>
    <submittedName>
        <fullName evidence="10">Integrator complex subunit 3-like</fullName>
    </submittedName>
</protein>
<organism evidence="9 10">
    <name type="scientific">Crassostrea virginica</name>
    <name type="common">Eastern oyster</name>
    <dbReference type="NCBI Taxonomy" id="6565"/>
    <lineage>
        <taxon>Eukaryota</taxon>
        <taxon>Metazoa</taxon>
        <taxon>Spiralia</taxon>
        <taxon>Lophotrochozoa</taxon>
        <taxon>Mollusca</taxon>
        <taxon>Bivalvia</taxon>
        <taxon>Autobranchia</taxon>
        <taxon>Pteriomorphia</taxon>
        <taxon>Ostreida</taxon>
        <taxon>Ostreoidea</taxon>
        <taxon>Ostreidae</taxon>
        <taxon>Crassostrea</taxon>
    </lineage>
</organism>
<evidence type="ECO:0000256" key="4">
    <source>
        <dbReference type="ARBA" id="ARBA00022490"/>
    </source>
</evidence>
<comment type="subcellular location">
    <subcellularLocation>
        <location evidence="2">Cytoplasm</location>
    </subcellularLocation>
    <subcellularLocation>
        <location evidence="1">Nucleus</location>
    </subcellularLocation>
</comment>
<dbReference type="GO" id="GO:0005737">
    <property type="term" value="C:cytoplasm"/>
    <property type="evidence" value="ECO:0007669"/>
    <property type="project" value="UniProtKB-SubCell"/>
</dbReference>
<dbReference type="InterPro" id="IPR056518">
    <property type="entry name" value="HEAT_Ints3_C"/>
</dbReference>
<dbReference type="OrthoDB" id="2021145at2759"/>
<sequence length="1019" mass="117086">MEQAARLSPSKLVLTSVLEPKDELNEKLERFYNTVAGIQNSLSEREANDALNSYACRGTQQHEEVQLGLLYGILTDPKMAPKHYRDLTLVSRDGLTIVLTKTNQIIFEKWLKLLDSTRAQIVWLCKELIQNGILGSDSVCHSLIRQIAGGDISPKNIWLTEVMVDIFTENRVWLDKFPNLLSTVVYTYLRVIVDHNGQMFVNLRQKEVELCISILREKWTDCQAVGRDLVRLLQNVARIPEFEKLWREMMLNPSAICPTFTGVQQLMHTRTSRKYLISRLTPDMENKLVFLITKVKFGQHKKYQDWFQRQYLATPESQSLRCDLIRYICAVFHPPNELLCSEIIPRWAVIGWLLTTCTSNVAASNAKLALFYDWLFFDPERDSIMNIEPAILVMFHSIRPHPAITATLLDFLCRIMPNFCLPLREQVQQGVYTSLRVILEKRVLQSLSPLFDNSKLDQELRILIRENFNEFCSQEVVKEDSMNNKDVIEIDNGNHVENNLSDAAFSDEEDDIPLDKLRSDCTFQPIKDTRYEPVDLEEYLQQLGGDVYEYTVQLRDEKDQEIQCEVMDRLLQTILREDECDLDMIGAPLAACVCQILANQLSSNLFPKEQDEESIEDSIGSPLFVMFRFLTTMPEEDPNRQPILQLMGEMYSRQARIGYYLLYFIKVGKVNDEKMNTYKDFCKSLDSKDLPSCLMRDLKLCQEDDVRLFIFLMPDIYTIFPNIAIGNVELLHMIVSAIDGTQLQELICQILQGHLVMFRKDSFLSILNGSLEWETLEQYFLWQLISAHNIPVDYIMPVLPKLDYSAHAEALSSILVLLKQEGPSSDLIRPILCRDYKKTDFFAVSILKYWAQEYEDKLAEIILAQVSKMNGTPKKRQRVGNAGSKKDGVSIEQILSHLDHMRQVCKNISFLNNENIQHALQQVHQMSNETLKTKFSDLLALADDIEADFKSVRVLRGVPARKAANASAAMGLDNRSSSRKTSKKVVHESSGSSDSSEDEEIKPRAKKRKKALPVEDDSD</sequence>
<feature type="domain" description="Ints3-like C-terminal" evidence="8">
    <location>
        <begin position="551"/>
        <end position="942"/>
    </location>
</feature>
<gene>
    <name evidence="10" type="primary">LOC111130992</name>
</gene>
<evidence type="ECO:0000256" key="1">
    <source>
        <dbReference type="ARBA" id="ARBA00004123"/>
    </source>
</evidence>
<dbReference type="InterPro" id="IPR019333">
    <property type="entry name" value="INTS3_N"/>
</dbReference>
<dbReference type="KEGG" id="cvn:111130992"/>
<reference evidence="10" key="1">
    <citation type="submission" date="2025-08" db="UniProtKB">
        <authorList>
            <consortium name="RefSeq"/>
        </authorList>
    </citation>
    <scope>IDENTIFICATION</scope>
    <source>
        <tissue evidence="10">Whole sample</tissue>
    </source>
</reference>
<dbReference type="PANTHER" id="PTHR13587">
    <property type="entry name" value="INTEGRATOR COMPLEX SUBUNIT 3"/>
    <property type="match status" value="1"/>
</dbReference>
<dbReference type="PANTHER" id="PTHR13587:SF7">
    <property type="entry name" value="INTEGRATOR COMPLEX SUBUNIT 3"/>
    <property type="match status" value="1"/>
</dbReference>
<dbReference type="Pfam" id="PF10189">
    <property type="entry name" value="Ints3_N"/>
    <property type="match status" value="1"/>
</dbReference>
<evidence type="ECO:0000259" key="8">
    <source>
        <dbReference type="Pfam" id="PF24566"/>
    </source>
</evidence>
<proteinExistence type="inferred from homology"/>
<comment type="similarity">
    <text evidence="3">Belongs to the Integrator subunit 3 family.</text>
</comment>
<dbReference type="GeneID" id="111130992"/>
<dbReference type="InterPro" id="IPR045334">
    <property type="entry name" value="INTS3"/>
</dbReference>
<name>A0A8B8E197_CRAVI</name>
<keyword evidence="9" id="KW-1185">Reference proteome</keyword>
<dbReference type="GO" id="GO:0005634">
    <property type="term" value="C:nucleus"/>
    <property type="evidence" value="ECO:0007669"/>
    <property type="project" value="UniProtKB-SubCell"/>
</dbReference>
<dbReference type="Pfam" id="PF24566">
    <property type="entry name" value="HEAT_Ints3_C"/>
    <property type="match status" value="1"/>
</dbReference>
<keyword evidence="4" id="KW-0963">Cytoplasm</keyword>
<feature type="region of interest" description="Disordered" evidence="6">
    <location>
        <begin position="963"/>
        <end position="1019"/>
    </location>
</feature>
<dbReference type="RefSeq" id="XP_022334010.1">
    <property type="nucleotide sequence ID" value="XM_022478302.1"/>
</dbReference>
<feature type="domain" description="Integrator complex subunit 3 N-terminal" evidence="7">
    <location>
        <begin position="60"/>
        <end position="465"/>
    </location>
</feature>
<evidence type="ECO:0000259" key="7">
    <source>
        <dbReference type="Pfam" id="PF10189"/>
    </source>
</evidence>